<protein>
    <submittedName>
        <fullName evidence="7">Putative Transcriptional regulator, ATPase, winged helix family</fullName>
    </submittedName>
</protein>
<dbReference type="InterPro" id="IPR051677">
    <property type="entry name" value="AfsR-DnrI-RedD_regulator"/>
</dbReference>
<dbReference type="GO" id="GO:0000160">
    <property type="term" value="P:phosphorelay signal transduction system"/>
    <property type="evidence" value="ECO:0007669"/>
    <property type="project" value="InterPro"/>
</dbReference>
<dbReference type="GO" id="GO:0006355">
    <property type="term" value="P:regulation of DNA-templated transcription"/>
    <property type="evidence" value="ECO:0007669"/>
    <property type="project" value="InterPro"/>
</dbReference>
<evidence type="ECO:0000256" key="5">
    <source>
        <dbReference type="SAM" id="MobiDB-lite"/>
    </source>
</evidence>
<comment type="similarity">
    <text evidence="1">Belongs to the AfsR/DnrI/RedD regulatory family.</text>
</comment>
<accession>A0A2P2BZN4</accession>
<keyword evidence="4" id="KW-0804">Transcription</keyword>
<dbReference type="AlphaFoldDB" id="A0A2P2BZN4"/>
<keyword evidence="3" id="KW-0238">DNA-binding</keyword>
<gene>
    <name evidence="7" type="ORF">NOCA2230139</name>
</gene>
<name>A0A2P2BZN4_9ZZZZ</name>
<keyword evidence="2" id="KW-0805">Transcription regulation</keyword>
<dbReference type="Pfam" id="PF00486">
    <property type="entry name" value="Trans_reg_C"/>
    <property type="match status" value="1"/>
</dbReference>
<dbReference type="SUPFAM" id="SSF52540">
    <property type="entry name" value="P-loop containing nucleoside triphosphate hydrolases"/>
    <property type="match status" value="1"/>
</dbReference>
<organism evidence="7">
    <name type="scientific">metagenome</name>
    <dbReference type="NCBI Taxonomy" id="256318"/>
    <lineage>
        <taxon>unclassified sequences</taxon>
        <taxon>metagenomes</taxon>
    </lineage>
</organism>
<dbReference type="InterPro" id="IPR016032">
    <property type="entry name" value="Sig_transdc_resp-reg_C-effctor"/>
</dbReference>
<dbReference type="PANTHER" id="PTHR35807:SF1">
    <property type="entry name" value="TRANSCRIPTIONAL REGULATOR REDD"/>
    <property type="match status" value="1"/>
</dbReference>
<dbReference type="SMART" id="SM01043">
    <property type="entry name" value="BTAD"/>
    <property type="match status" value="1"/>
</dbReference>
<dbReference type="EMBL" id="CZKA01000016">
    <property type="protein sequence ID" value="CUR55219.1"/>
    <property type="molecule type" value="Genomic_DNA"/>
</dbReference>
<evidence type="ECO:0000313" key="7">
    <source>
        <dbReference type="EMBL" id="CUR55219.1"/>
    </source>
</evidence>
<dbReference type="SUPFAM" id="SSF48452">
    <property type="entry name" value="TPR-like"/>
    <property type="match status" value="2"/>
</dbReference>
<proteinExistence type="inferred from homology"/>
<dbReference type="PANTHER" id="PTHR35807">
    <property type="entry name" value="TRANSCRIPTIONAL REGULATOR REDD-RELATED"/>
    <property type="match status" value="1"/>
</dbReference>
<evidence type="ECO:0000256" key="1">
    <source>
        <dbReference type="ARBA" id="ARBA00005820"/>
    </source>
</evidence>
<evidence type="ECO:0000256" key="3">
    <source>
        <dbReference type="ARBA" id="ARBA00023125"/>
    </source>
</evidence>
<dbReference type="Pfam" id="PF03704">
    <property type="entry name" value="BTAD"/>
    <property type="match status" value="1"/>
</dbReference>
<sequence length="1188" mass="126192">MPVRTISLNGMGGTPLVTEEVPAPPRFGILGPLQVTDAARRPLPLGGPRARELLALLLLNPNRPLSTEHLVTAMWGESPSDGAATTLRTHIAAVRRVLAAAGAGDALGTRAGGYLLALDRDDLDAEVFSGLVDRAQEALGIGEPAHAARLLDEALGLWRGDVLSDLGPPDYADAAVARWGELRIVAQEAAMAAALALGQHREVVGRLQELVAAHPFHERLCGQLVLALYRSGRQVDALSAYAETKQRLAEELGLDPSPELQALERAVLRQDPALLPLLETDSSAADAGPRSPSPPAPLVRQPPDAVFAALRRSAMVGRDAGLEAVTRAWHEVRGGGRGLVAVGGPAGVGKSRLAAELAQVADQDGATVLIGRCDPAAPYAALVSAFSGSAAVQQLAVSAPAGVRARLHPLLPLEPGTEVHPEDGDRDNGPARLRAVEWVLAGLAAQAPLLVVVEDAERLTDEESTMLAGLATRLPERTLMAVCFRDPPGSRHPPLADLLGRGGVYELTRLVSLEPLGREELRELAASILDVEVSPDLVEALWQRTGGNPFFAREVLRDLAPADLRSGRLGQGLPAGLQGVLRHRLGQLPDDTRAAISAAAVLGREVELTHLTHLLDEREETVVSALDVALTSGFLVEAGQSWAGSYAFPHELMRQAVYAEIPSPRRQRLHQRAVDAVLGTHPTEAEVIAAASHALEAGPAAEPAQAASLVDRAAHLAAAGFGFEVAVRLAEARLPLLRRFAAPEELAAADVDVARLRLRAGRGYARVVELLERALGTYLSLGDTEAAARVHSRLGGALVVPHPEMDVVRSLEHFAAAERMLPSSSDVFSLHRGRLSAAMHALDTTTMASAVERCAGIADATQRPDLAAVVEWGRGWLELDLGRPTAALGHLEEAWSRARAVGDPLVGWPPANAAALICTVYLLDPAHGRAWCRRGLGQPRFDQLVQQRDALVDQLVLALATTGELEAARRAAARLPEQAVGRRLVRFLLGEWEEAAAQWQVALDHDLAAGDLHDAVANARWLADALLVLGEDDRAAEVLHQGLEIAASAPQVPSEVWLRARLAGLDTTAPDRAASHLTRCEELLADDDWRGLTGEVALARAAVALRASDWEGAGKSAQHAASVFDDYRLPWRQAAALSLWSRALVASARPDEARARRGRADALLARIGAPTRWLTSTGPQRANATLDP</sequence>
<evidence type="ECO:0000256" key="4">
    <source>
        <dbReference type="ARBA" id="ARBA00023163"/>
    </source>
</evidence>
<dbReference type="InterPro" id="IPR041664">
    <property type="entry name" value="AAA_16"/>
</dbReference>
<dbReference type="InterPro" id="IPR005158">
    <property type="entry name" value="BTAD"/>
</dbReference>
<dbReference type="CDD" id="cd15831">
    <property type="entry name" value="BTAD"/>
    <property type="match status" value="1"/>
</dbReference>
<dbReference type="InterPro" id="IPR027417">
    <property type="entry name" value="P-loop_NTPase"/>
</dbReference>
<dbReference type="GO" id="GO:0003677">
    <property type="term" value="F:DNA binding"/>
    <property type="evidence" value="ECO:0007669"/>
    <property type="project" value="UniProtKB-KW"/>
</dbReference>
<feature type="domain" description="OmpR/PhoB-type" evidence="6">
    <location>
        <begin position="16"/>
        <end position="118"/>
    </location>
</feature>
<dbReference type="Gene3D" id="1.25.40.10">
    <property type="entry name" value="Tetratricopeptide repeat domain"/>
    <property type="match status" value="2"/>
</dbReference>
<dbReference type="SUPFAM" id="SSF46894">
    <property type="entry name" value="C-terminal effector domain of the bipartite response regulators"/>
    <property type="match status" value="1"/>
</dbReference>
<dbReference type="PROSITE" id="PS51755">
    <property type="entry name" value="OMPR_PHOB"/>
    <property type="match status" value="1"/>
</dbReference>
<dbReference type="Gene3D" id="1.10.10.10">
    <property type="entry name" value="Winged helix-like DNA-binding domain superfamily/Winged helix DNA-binding domain"/>
    <property type="match status" value="1"/>
</dbReference>
<dbReference type="Pfam" id="PF13191">
    <property type="entry name" value="AAA_16"/>
    <property type="match status" value="1"/>
</dbReference>
<evidence type="ECO:0000256" key="2">
    <source>
        <dbReference type="ARBA" id="ARBA00023015"/>
    </source>
</evidence>
<dbReference type="InterPro" id="IPR011990">
    <property type="entry name" value="TPR-like_helical_dom_sf"/>
</dbReference>
<dbReference type="SMART" id="SM00862">
    <property type="entry name" value="Trans_reg_C"/>
    <property type="match status" value="1"/>
</dbReference>
<dbReference type="InterPro" id="IPR001867">
    <property type="entry name" value="OmpR/PhoB-type_DNA-bd"/>
</dbReference>
<dbReference type="InterPro" id="IPR036388">
    <property type="entry name" value="WH-like_DNA-bd_sf"/>
</dbReference>
<feature type="region of interest" description="Disordered" evidence="5">
    <location>
        <begin position="282"/>
        <end position="301"/>
    </location>
</feature>
<reference evidence="7" key="1">
    <citation type="submission" date="2015-08" db="EMBL/GenBank/DDBJ databases">
        <authorList>
            <person name="Babu N.S."/>
            <person name="Beckwith C.J."/>
            <person name="Beseler K.G."/>
            <person name="Brison A."/>
            <person name="Carone J.V."/>
            <person name="Caskin T.P."/>
            <person name="Diamond M."/>
            <person name="Durham M.E."/>
            <person name="Foxe J.M."/>
            <person name="Go M."/>
            <person name="Henderson B.A."/>
            <person name="Jones I.B."/>
            <person name="McGettigan J.A."/>
            <person name="Micheletti S.J."/>
            <person name="Nasrallah M.E."/>
            <person name="Ortiz D."/>
            <person name="Piller C.R."/>
            <person name="Privatt S.R."/>
            <person name="Schneider S.L."/>
            <person name="Sharp S."/>
            <person name="Smith T.C."/>
            <person name="Stanton J.D."/>
            <person name="Ullery H.E."/>
            <person name="Wilson R.J."/>
            <person name="Serrano M.G."/>
            <person name="Buck G."/>
            <person name="Lee V."/>
            <person name="Wang Y."/>
            <person name="Carvalho R."/>
            <person name="Voegtly L."/>
            <person name="Shi R."/>
            <person name="Duckworth R."/>
            <person name="Johnson A."/>
            <person name="Loviza R."/>
            <person name="Walstead R."/>
            <person name="Shah Z."/>
            <person name="Kiflezghi M."/>
            <person name="Wade K."/>
            <person name="Ball S.L."/>
            <person name="Bradley K.W."/>
            <person name="Asai D.J."/>
            <person name="Bowman C.A."/>
            <person name="Russell D.A."/>
            <person name="Pope W.H."/>
            <person name="Jacobs-Sera D."/>
            <person name="Hendrix R.W."/>
            <person name="Hatfull G.F."/>
        </authorList>
    </citation>
    <scope>NUCLEOTIDE SEQUENCE</scope>
</reference>
<evidence type="ECO:0000259" key="6">
    <source>
        <dbReference type="PROSITE" id="PS51755"/>
    </source>
</evidence>